<keyword evidence="18" id="KW-1185">Reference proteome</keyword>
<dbReference type="InterPro" id="IPR016024">
    <property type="entry name" value="ARM-type_fold"/>
</dbReference>
<keyword evidence="13" id="KW-0862">Zinc</keyword>
<evidence type="ECO:0000256" key="11">
    <source>
        <dbReference type="ARBA" id="ARBA00022771"/>
    </source>
</evidence>
<evidence type="ECO:0000313" key="17">
    <source>
        <dbReference type="EMBL" id="KAA8498467.1"/>
    </source>
</evidence>
<evidence type="ECO:0000256" key="10">
    <source>
        <dbReference type="ARBA" id="ARBA00022737"/>
    </source>
</evidence>
<dbReference type="OrthoDB" id="6108at2759"/>
<dbReference type="InterPro" id="IPR011016">
    <property type="entry name" value="Znf_RING-CH"/>
</dbReference>
<dbReference type="InterPro" id="IPR054476">
    <property type="entry name" value="Ltn1_N"/>
</dbReference>
<evidence type="ECO:0000256" key="7">
    <source>
        <dbReference type="ARBA" id="ARBA00022490"/>
    </source>
</evidence>
<dbReference type="FunFam" id="3.30.40.10:FF:000038">
    <property type="entry name" value="E3 ubiquitin-protein ligase listerin"/>
    <property type="match status" value="1"/>
</dbReference>
<dbReference type="EMBL" id="VRMN01000001">
    <property type="protein sequence ID" value="KAA8498467.1"/>
    <property type="molecule type" value="Genomic_DNA"/>
</dbReference>
<dbReference type="Pfam" id="PF23009">
    <property type="entry name" value="UBC_like"/>
    <property type="match status" value="1"/>
</dbReference>
<feature type="region of interest" description="Disordered" evidence="15">
    <location>
        <begin position="79"/>
        <end position="107"/>
    </location>
</feature>
<dbReference type="InterPro" id="IPR013083">
    <property type="entry name" value="Znf_RING/FYVE/PHD"/>
</dbReference>
<dbReference type="InterPro" id="IPR039795">
    <property type="entry name" value="LTN1/Rkr1"/>
</dbReference>
<dbReference type="SUPFAM" id="SSF57850">
    <property type="entry name" value="RING/U-box"/>
    <property type="match status" value="1"/>
</dbReference>
<evidence type="ECO:0000313" key="18">
    <source>
        <dbReference type="Proteomes" id="UP000324585"/>
    </source>
</evidence>
<feature type="domain" description="RING-type" evidence="16">
    <location>
        <begin position="1986"/>
        <end position="2033"/>
    </location>
</feature>
<sequence>MSHHMRLSQVHLCPARCTACSRKGAAAANGPQMSFHFNFNLAHRETARAMDRPIQVYLSTANCTELELYSVSARGRDAMGSEVRTTDRGQGARRGGRMGKNKYASSSGAAAMLPEHLQGLSFAELASTISGSGGDGSAKGAPSSGVWDAASPGAPVEVSEEHAQLAALMKRAAKKDAVTREKALQDLRAALQVVVRDKKDVLSPGSGRSLLITYAGLFRRLALESESAQARECALHCMGQMVVLFGKDAKAALKAAVPIWFAAQADRMASVQSAARDSLACAFGRQNALEKLCAFARDEIIRFVVDELAAVHAQIGSCKDPDVLELTLLPALHRAYMVIHAFHGYFNASLCEPLWPLVCSKRHTGFEDSCTFDTSLASLFGNAWCRKVRRSDEVLHFGLSSYCSTLSLCGDDARIGSGVIADACSRAVSLSLALMKVASKQSPPQNLRDSIRGAFDLLLVAMKTRSTAVAFGSEPANALQDSEVHLLSVALGHKFDNLAALRMKTYQSSSGATRNDTQSPPALFSQEEWLEALLPLCSLLPESVVGVDKLFRSVLERMSGLLIGEVMKEKRDIVSALDTRLWREWRNMIRFAIITPKGRKLVHFDEDMEQEGSNRASRSSTTSFVYKLIEDAVSAFVWFNVPVLARQMKSDLSCQVQNAAECLAEALDSIEEAAVSPFWHSLCESMTQRGAKHEADPSIHVARFWPSILTTEGLLALRQVLEHLHRNSGFMSMALEDLRNAQDIAPICAKDPSRCATLISLEVKLCCALKHSEFSERLSLELAHEILPLLGFSESEDAFRMSARAYFELELAMGAKKQVERASQTVVQLFKRIKGEEGSEKALRVTVWMLVACVNVLESREGGAMRSAICPIQGDAFVCVSEDCASLYSNSTPDSTYSEYISVLLSSPATILVGVAHFDSLLRSIVQHARSAAFALMNGDRVQQPAKQASFSAAISVVLRTFATQEAYWEGCSSEAMRLLCFSSILNSLTSARITERESEGTAQVVKEVHPYQQMGPERTVVTAVGWYSGASGADKLCTLFFELLDEMVLGESNSRDELFVYRLVADFLALVYDVDSSLSTRINPQDAAGDLHLCTERKRAFRRHALTWICSRLLANGQFSLFEPFLQLCGNPHMLLGFDCDAEALESDNLTDPNSYVHSLFALLARLLLLECGQNGTADHQSFSEQWICRTLEATSPPLRANVALSMLNAILDYSCVLANTECSDLVSSSLVYVRLQNIFTAFAKVPDVPTGSRLLGNEHTWILQVFSSRTSPPEWDRKSACASTHIVRVLDSLAVSEGVWTLAQGSFCSAAEVLEEGENIEEEHAGWSPAFWDAVSSKCLTFAIGSLLSYQEKRDHHEAFRVVEEQTAGQQGHKNLVTDALFLMGHICSQGLVSASMRKNIRVQFREWLAKQRIASMPDKCLLKGSILSGMVLPSLRDLARHDGSDFVRDEAEVFLKEVVHLLNALQPQSVSASLLPSAPADGKKESVSHLDTVVQSAAWLVCATQILMHWTDAKRESVLGPAGLSSLWQDARECFESSFPAFALLETGSGSDTSSDYTGHVLSHAEQAYWEMARHGQRESTDSDATSQRETEAGAVASWKAFSRCLATPHRPLVRAAARALLSRHAFLVAILPMDPGDSALAHVVEQDDEAAMARLVPSWLSESLVMSFAQHSALEHLLNMDGIDQTAETESQLLSLFRFCSMWRILLELLRVDCALDRLHTRKRVFSAYFKMYPEVLSKALGAIVLVLLHVRLLSRAQTDESNTVQAKGADRVAEVTLMWSRHALQEQTIPESGDEWDLEASAIRDMDISRSILYENARALVLFLRLFPAQSRQWAGSDGCSRGDAKELEALVSRRIAPSLIEDEIRVIRENASSGTFGDAQAVPSVDADLSVRGSVAAREILAAYTFSDVTLEVVIRLPEAYPLRIVEIHAPLRTGMSEARWNKTVLGMTKLVSLTDGTLADAVGFWRATLDQHFAGVEECPICYNVLHYATASRPSMRCKTCKHKFHSACLLKWFSTSNSSSCPLCRSPMQ</sequence>
<evidence type="ECO:0000259" key="16">
    <source>
        <dbReference type="PROSITE" id="PS50089"/>
    </source>
</evidence>
<evidence type="ECO:0000256" key="2">
    <source>
        <dbReference type="ARBA" id="ARBA00004514"/>
    </source>
</evidence>
<name>A0A5J4Z702_PORPP</name>
<evidence type="ECO:0000256" key="13">
    <source>
        <dbReference type="ARBA" id="ARBA00022833"/>
    </source>
</evidence>
<dbReference type="Pfam" id="PF13639">
    <property type="entry name" value="zf-RING_2"/>
    <property type="match status" value="1"/>
</dbReference>
<comment type="pathway">
    <text evidence="3">Protein modification; protein ubiquitination.</text>
</comment>
<gene>
    <name evidence="17" type="ORF">FVE85_6052</name>
</gene>
<comment type="similarity">
    <text evidence="4">Belongs to the LTN1 family.</text>
</comment>
<dbReference type="Gene3D" id="1.25.10.10">
    <property type="entry name" value="Leucine-rich Repeat Variant"/>
    <property type="match status" value="1"/>
</dbReference>
<keyword evidence="8" id="KW-0808">Transferase</keyword>
<protein>
    <recommendedName>
        <fullName evidence="6">E3 ubiquitin-protein ligase listerin</fullName>
        <ecNumber evidence="5">2.3.2.27</ecNumber>
    </recommendedName>
</protein>
<keyword evidence="11 14" id="KW-0863">Zinc-finger</keyword>
<dbReference type="PROSITE" id="PS50089">
    <property type="entry name" value="ZF_RING_2"/>
    <property type="match status" value="1"/>
</dbReference>
<proteinExistence type="inferred from homology"/>
<dbReference type="GO" id="GO:0061630">
    <property type="term" value="F:ubiquitin protein ligase activity"/>
    <property type="evidence" value="ECO:0007669"/>
    <property type="project" value="UniProtKB-EC"/>
</dbReference>
<feature type="region of interest" description="Disordered" evidence="15">
    <location>
        <begin position="131"/>
        <end position="153"/>
    </location>
</feature>
<comment type="caution">
    <text evidence="17">The sequence shown here is derived from an EMBL/GenBank/DDBJ whole genome shotgun (WGS) entry which is preliminary data.</text>
</comment>
<dbReference type="InterPro" id="IPR011989">
    <property type="entry name" value="ARM-like"/>
</dbReference>
<organism evidence="17 18">
    <name type="scientific">Porphyridium purpureum</name>
    <name type="common">Red alga</name>
    <name type="synonym">Porphyridium cruentum</name>
    <dbReference type="NCBI Taxonomy" id="35688"/>
    <lineage>
        <taxon>Eukaryota</taxon>
        <taxon>Rhodophyta</taxon>
        <taxon>Bangiophyceae</taxon>
        <taxon>Porphyridiales</taxon>
        <taxon>Porphyridiaceae</taxon>
        <taxon>Porphyridium</taxon>
    </lineage>
</organism>
<evidence type="ECO:0000256" key="8">
    <source>
        <dbReference type="ARBA" id="ARBA00022679"/>
    </source>
</evidence>
<dbReference type="GO" id="GO:0008270">
    <property type="term" value="F:zinc ion binding"/>
    <property type="evidence" value="ECO:0007669"/>
    <property type="project" value="UniProtKB-KW"/>
</dbReference>
<dbReference type="GO" id="GO:0016567">
    <property type="term" value="P:protein ubiquitination"/>
    <property type="evidence" value="ECO:0007669"/>
    <property type="project" value="UniProtKB-UniPathway"/>
</dbReference>
<dbReference type="PANTHER" id="PTHR12389">
    <property type="entry name" value="ZINC FINGER PROTEIN 294"/>
    <property type="match status" value="1"/>
</dbReference>
<comment type="catalytic activity">
    <reaction evidence="1">
        <text>S-ubiquitinyl-[E2 ubiquitin-conjugating enzyme]-L-cysteine + [acceptor protein]-L-lysine = [E2 ubiquitin-conjugating enzyme]-L-cysteine + N(6)-ubiquitinyl-[acceptor protein]-L-lysine.</text>
        <dbReference type="EC" id="2.3.2.27"/>
    </reaction>
</comment>
<comment type="subcellular location">
    <subcellularLocation>
        <location evidence="2">Cytoplasm</location>
        <location evidence="2">Cytosol</location>
    </subcellularLocation>
</comment>
<evidence type="ECO:0000256" key="14">
    <source>
        <dbReference type="PROSITE-ProRule" id="PRU00175"/>
    </source>
</evidence>
<dbReference type="PANTHER" id="PTHR12389:SF0">
    <property type="entry name" value="E3 UBIQUITIN-PROTEIN LIGASE LISTERIN"/>
    <property type="match status" value="1"/>
</dbReference>
<evidence type="ECO:0000256" key="12">
    <source>
        <dbReference type="ARBA" id="ARBA00022786"/>
    </source>
</evidence>
<evidence type="ECO:0000256" key="3">
    <source>
        <dbReference type="ARBA" id="ARBA00004906"/>
    </source>
</evidence>
<dbReference type="InterPro" id="IPR001841">
    <property type="entry name" value="Znf_RING"/>
</dbReference>
<keyword evidence="7" id="KW-0963">Cytoplasm</keyword>
<evidence type="ECO:0000256" key="9">
    <source>
        <dbReference type="ARBA" id="ARBA00022723"/>
    </source>
</evidence>
<dbReference type="UniPathway" id="UPA00143"/>
<evidence type="ECO:0000256" key="6">
    <source>
        <dbReference type="ARBA" id="ARBA00017157"/>
    </source>
</evidence>
<dbReference type="GO" id="GO:0005829">
    <property type="term" value="C:cytosol"/>
    <property type="evidence" value="ECO:0007669"/>
    <property type="project" value="UniProtKB-SubCell"/>
</dbReference>
<dbReference type="GO" id="GO:0043023">
    <property type="term" value="F:ribosomal large subunit binding"/>
    <property type="evidence" value="ECO:0007669"/>
    <property type="project" value="TreeGrafter"/>
</dbReference>
<dbReference type="GO" id="GO:1990112">
    <property type="term" value="C:RQC complex"/>
    <property type="evidence" value="ECO:0007669"/>
    <property type="project" value="InterPro"/>
</dbReference>
<dbReference type="GO" id="GO:0072344">
    <property type="term" value="P:rescue of stalled ribosome"/>
    <property type="evidence" value="ECO:0007669"/>
    <property type="project" value="TreeGrafter"/>
</dbReference>
<evidence type="ECO:0000256" key="5">
    <source>
        <dbReference type="ARBA" id="ARBA00012483"/>
    </source>
</evidence>
<dbReference type="CDD" id="cd16491">
    <property type="entry name" value="RING-CH-C4HC3_LTN1"/>
    <property type="match status" value="1"/>
</dbReference>
<evidence type="ECO:0000256" key="15">
    <source>
        <dbReference type="SAM" id="MobiDB-lite"/>
    </source>
</evidence>
<dbReference type="SMART" id="SM00744">
    <property type="entry name" value="RINGv"/>
    <property type="match status" value="1"/>
</dbReference>
<dbReference type="EC" id="2.3.2.27" evidence="5"/>
<keyword evidence="9" id="KW-0479">Metal-binding</keyword>
<dbReference type="InterPro" id="IPR039804">
    <property type="entry name" value="RING-CH-C4HC3_LTN1"/>
</dbReference>
<keyword evidence="10" id="KW-0677">Repeat</keyword>
<dbReference type="Pfam" id="PF22958">
    <property type="entry name" value="Ltn1_1st"/>
    <property type="match status" value="1"/>
</dbReference>
<keyword evidence="12" id="KW-0833">Ubl conjugation pathway</keyword>
<dbReference type="Proteomes" id="UP000324585">
    <property type="component" value="Unassembled WGS sequence"/>
</dbReference>
<evidence type="ECO:0000256" key="4">
    <source>
        <dbReference type="ARBA" id="ARBA00007997"/>
    </source>
</evidence>
<dbReference type="SMART" id="SM00184">
    <property type="entry name" value="RING"/>
    <property type="match status" value="1"/>
</dbReference>
<dbReference type="Gene3D" id="3.30.40.10">
    <property type="entry name" value="Zinc/RING finger domain, C3HC4 (zinc finger)"/>
    <property type="match status" value="1"/>
</dbReference>
<dbReference type="GO" id="GO:1990116">
    <property type="term" value="P:ribosome-associated ubiquitin-dependent protein catabolic process"/>
    <property type="evidence" value="ECO:0007669"/>
    <property type="project" value="InterPro"/>
</dbReference>
<dbReference type="SUPFAM" id="SSF48371">
    <property type="entry name" value="ARM repeat"/>
    <property type="match status" value="1"/>
</dbReference>
<accession>A0A5J4Z702</accession>
<evidence type="ECO:0000256" key="1">
    <source>
        <dbReference type="ARBA" id="ARBA00000900"/>
    </source>
</evidence>
<reference evidence="18" key="1">
    <citation type="journal article" date="2019" name="Nat. Commun.">
        <title>Expansion of phycobilisome linker gene families in mesophilic red algae.</title>
        <authorList>
            <person name="Lee J."/>
            <person name="Kim D."/>
            <person name="Bhattacharya D."/>
            <person name="Yoon H.S."/>
        </authorList>
    </citation>
    <scope>NUCLEOTIDE SEQUENCE [LARGE SCALE GENOMIC DNA]</scope>
    <source>
        <strain evidence="18">CCMP 1328</strain>
    </source>
</reference>
<dbReference type="InterPro" id="IPR054478">
    <property type="entry name" value="LTN1_UBC"/>
</dbReference>